<evidence type="ECO:0000313" key="3">
    <source>
        <dbReference type="EMBL" id="ADY61710.1"/>
    </source>
</evidence>
<reference evidence="4" key="1">
    <citation type="submission" date="2011-02" db="EMBL/GenBank/DDBJ databases">
        <title>The complete genome of Planctomyces brasiliensis DSM 5305.</title>
        <authorList>
            <person name="Lucas S."/>
            <person name="Copeland A."/>
            <person name="Lapidus A."/>
            <person name="Bruce D."/>
            <person name="Goodwin L."/>
            <person name="Pitluck S."/>
            <person name="Kyrpides N."/>
            <person name="Mavromatis K."/>
            <person name="Pagani I."/>
            <person name="Ivanova N."/>
            <person name="Ovchinnikova G."/>
            <person name="Lu M."/>
            <person name="Detter J.C."/>
            <person name="Han C."/>
            <person name="Land M."/>
            <person name="Hauser L."/>
            <person name="Markowitz V."/>
            <person name="Cheng J.-F."/>
            <person name="Hugenholtz P."/>
            <person name="Woyke T."/>
            <person name="Wu D."/>
            <person name="Tindall B."/>
            <person name="Pomrenke H.G."/>
            <person name="Brambilla E."/>
            <person name="Klenk H.-P."/>
            <person name="Eisen J.A."/>
        </authorList>
    </citation>
    <scope>NUCLEOTIDE SEQUENCE [LARGE SCALE GENOMIC DNA]</scope>
    <source>
        <strain evidence="4">ATCC 49424 / DSM 5305 / JCM 21570 / IAM 15109 / NBRC 103401 / IFAM 1448</strain>
    </source>
</reference>
<dbReference type="Pfam" id="PF07596">
    <property type="entry name" value="SBP_bac_10"/>
    <property type="match status" value="1"/>
</dbReference>
<keyword evidence="4" id="KW-1185">Reference proteome</keyword>
<dbReference type="KEGG" id="pbs:Plabr_4135"/>
<organism evidence="3 4">
    <name type="scientific">Rubinisphaera brasiliensis (strain ATCC 49424 / DSM 5305 / JCM 21570 / IAM 15109 / NBRC 103401 / IFAM 1448)</name>
    <name type="common">Planctomyces brasiliensis</name>
    <dbReference type="NCBI Taxonomy" id="756272"/>
    <lineage>
        <taxon>Bacteria</taxon>
        <taxon>Pseudomonadati</taxon>
        <taxon>Planctomycetota</taxon>
        <taxon>Planctomycetia</taxon>
        <taxon>Planctomycetales</taxon>
        <taxon>Planctomycetaceae</taxon>
        <taxon>Rubinisphaera</taxon>
    </lineage>
</organism>
<feature type="domain" description="DUF1559" evidence="2">
    <location>
        <begin position="40"/>
        <end position="353"/>
    </location>
</feature>
<keyword evidence="1" id="KW-1133">Transmembrane helix</keyword>
<keyword evidence="1" id="KW-0812">Transmembrane</keyword>
<protein>
    <recommendedName>
        <fullName evidence="2">DUF1559 domain-containing protein</fullName>
    </recommendedName>
</protein>
<dbReference type="Gene3D" id="3.30.700.10">
    <property type="entry name" value="Glycoprotein, Type 4 Pilin"/>
    <property type="match status" value="1"/>
</dbReference>
<dbReference type="AlphaFoldDB" id="F0SHF5"/>
<dbReference type="InterPro" id="IPR011453">
    <property type="entry name" value="DUF1559"/>
</dbReference>
<evidence type="ECO:0000256" key="1">
    <source>
        <dbReference type="SAM" id="Phobius"/>
    </source>
</evidence>
<keyword evidence="1" id="KW-0472">Membrane</keyword>
<dbReference type="InterPro" id="IPR027558">
    <property type="entry name" value="Pre_pil_HX9DG_C"/>
</dbReference>
<dbReference type="InterPro" id="IPR012902">
    <property type="entry name" value="N_methyl_site"/>
</dbReference>
<dbReference type="STRING" id="756272.Plabr_4135"/>
<sequence length="371" mass="39663">MNSRLRPAKPNLPSGFTLIELLVVIAIIAILVSMILPAVQQARESARRMQCTNNLKQIGLAMHNHLDQFGFFPANAPTDTYYSPIVQIMPYIDPAVAQNMVAPEGWSGDAGNAEGAAASISTLLCPSDPVMNTRWAGNGNVNYVANFGWPRNATGVNGERAVDPNEFPRPNGMVSIDYDIDAASAWIPGGKAGLLAAAKGDPTIKLKPRDVTDGLSNTAAYSERLKNDGVLYLDASVPDTRAVYRGSASIGPASLTAMAQQCLSLSLSDRDSRSRSLGGMWIDGYVGTMNTYNHLMGPNSRSCYFPLGGSDWWDQVHEYDGDGGGTASSVHPGGVNVLLGDGAVRFVNENIDQVVWWHLGAGNDGEVISEY</sequence>
<gene>
    <name evidence="3" type="ordered locus">Plabr_4135</name>
</gene>
<dbReference type="PANTHER" id="PTHR30093:SF2">
    <property type="entry name" value="TYPE II SECRETION SYSTEM PROTEIN H"/>
    <property type="match status" value="1"/>
</dbReference>
<dbReference type="Proteomes" id="UP000006860">
    <property type="component" value="Chromosome"/>
</dbReference>
<dbReference type="RefSeq" id="WP_013630416.1">
    <property type="nucleotide sequence ID" value="NC_015174.1"/>
</dbReference>
<dbReference type="SUPFAM" id="SSF54523">
    <property type="entry name" value="Pili subunits"/>
    <property type="match status" value="1"/>
</dbReference>
<dbReference type="PROSITE" id="PS00409">
    <property type="entry name" value="PROKAR_NTER_METHYL"/>
    <property type="match status" value="1"/>
</dbReference>
<dbReference type="HOGENOM" id="CLU_041661_0_0_0"/>
<dbReference type="Pfam" id="PF07963">
    <property type="entry name" value="N_methyl"/>
    <property type="match status" value="1"/>
</dbReference>
<dbReference type="PANTHER" id="PTHR30093">
    <property type="entry name" value="GENERAL SECRETION PATHWAY PROTEIN G"/>
    <property type="match status" value="1"/>
</dbReference>
<evidence type="ECO:0000313" key="4">
    <source>
        <dbReference type="Proteomes" id="UP000006860"/>
    </source>
</evidence>
<accession>F0SHF5</accession>
<dbReference type="NCBIfam" id="TIGR02532">
    <property type="entry name" value="IV_pilin_GFxxxE"/>
    <property type="match status" value="1"/>
</dbReference>
<dbReference type="EMBL" id="CP002546">
    <property type="protein sequence ID" value="ADY61710.1"/>
    <property type="molecule type" value="Genomic_DNA"/>
</dbReference>
<dbReference type="InterPro" id="IPR045584">
    <property type="entry name" value="Pilin-like"/>
</dbReference>
<proteinExistence type="predicted"/>
<name>F0SHF5_RUBBR</name>
<dbReference type="NCBIfam" id="TIGR04294">
    <property type="entry name" value="pre_pil_HX9DG"/>
    <property type="match status" value="1"/>
</dbReference>
<feature type="transmembrane region" description="Helical" evidence="1">
    <location>
        <begin position="15"/>
        <end position="39"/>
    </location>
</feature>
<dbReference type="eggNOG" id="COG4968">
    <property type="taxonomic scope" value="Bacteria"/>
</dbReference>
<evidence type="ECO:0000259" key="2">
    <source>
        <dbReference type="Pfam" id="PF07596"/>
    </source>
</evidence>